<organism evidence="1 2">
    <name type="scientific">Eretmocerus hayati</name>
    <dbReference type="NCBI Taxonomy" id="131215"/>
    <lineage>
        <taxon>Eukaryota</taxon>
        <taxon>Metazoa</taxon>
        <taxon>Ecdysozoa</taxon>
        <taxon>Arthropoda</taxon>
        <taxon>Hexapoda</taxon>
        <taxon>Insecta</taxon>
        <taxon>Pterygota</taxon>
        <taxon>Neoptera</taxon>
        <taxon>Endopterygota</taxon>
        <taxon>Hymenoptera</taxon>
        <taxon>Apocrita</taxon>
        <taxon>Proctotrupomorpha</taxon>
        <taxon>Chalcidoidea</taxon>
        <taxon>Aphelinidae</taxon>
        <taxon>Aphelininae</taxon>
        <taxon>Eretmocerus</taxon>
    </lineage>
</organism>
<name>A0ACC2P975_9HYME</name>
<gene>
    <name evidence="1" type="ORF">QAD02_015440</name>
</gene>
<keyword evidence="2" id="KW-1185">Reference proteome</keyword>
<protein>
    <submittedName>
        <fullName evidence="1">Uncharacterized protein</fullName>
    </submittedName>
</protein>
<dbReference type="Proteomes" id="UP001239111">
    <property type="component" value="Chromosome 2"/>
</dbReference>
<evidence type="ECO:0000313" key="2">
    <source>
        <dbReference type="Proteomes" id="UP001239111"/>
    </source>
</evidence>
<sequence length="953" mass="105564">MEDYLQPLYKRPRLSGPEPFHLMSHSGHGFHNYHHPPPPHHRQQHHHHRGSHGHHGHHHHNGNGGGQHYSQQQQQQQQQLQQHHHHGQHHPSDARANMDLDFGLQMYIRDTDVGRSMLMGNGLPSNAMVDFGPASGPDWRRTMCLYNRNFFMHRVSEMLIDSARNGGNTDDRQTWFAVVKKIEGKAFKTATSKVQYYDLIKEEIDKVKVEYGLPSISSQYLPTSSTTSATAANNIQLVNMQQNFRPNFGDPAVTASQSHPQPGLAHSATSVNLFSEESMRNPIRVPVTSSMGSARSQYEAFNSRQSGPRPLVHDQVSNTNIQLANSEQVIPTNLLHPLNSLMATPIGQPFMPSSAAGSQQQQQQQQQQQRGNGFSASDPGSQGVLSEQNCGLINSQNMVSRVYVKEWHKSISFNSRNRLIRKMAQILSTTPDPQSGNMEAKMHNCIAIATGVENEVFRTASSLTHYYDWMAKRCHFIAKERATPTQGGIQYFNLSDIRRTYEALGIAYPVTGHSTYPPVAVNNASSPQQPQQPQQQPPPPPPGVMPPGFMGSGGGAGVPPYCTFGRGQSVSGPPPPPPPAALPQPPPPGHNQLIDRLLQGAMPLSMDAAEVPEVIKQLAHAYKCQERENQENDVMMLCSLRHCRETKNLLNHITTCQVGLSCCGSTKEIIEHWNHCTVNDCPICLPVRQAERSLSSSVATSTSIGSQMTMNPSYMRRPHRIGYPSTATSGLLSNQSPGSVSSARSERISPRSSMWHSSYSNDSWQRSSGIGSSGAPPDGGPIDSSLPIGRRSQPRFWLHNRNPGGSRHERRPFNNPYPPEIIFVENSRGGGQPPRGSSLFGPIGNSRLNAGRLQPYGTPWRSPDILFVENVRPAHRQPSSREYIDEPVIIPSDEEATPTEHQQMMAIVKVVKTSGCRLEQKFRCARRSCSDSWPCLHRRLAASIQSNKTPIPA</sequence>
<accession>A0ACC2P975</accession>
<comment type="caution">
    <text evidence="1">The sequence shown here is derived from an EMBL/GenBank/DDBJ whole genome shotgun (WGS) entry which is preliminary data.</text>
</comment>
<proteinExistence type="predicted"/>
<reference evidence="1" key="1">
    <citation type="submission" date="2023-04" db="EMBL/GenBank/DDBJ databases">
        <title>A chromosome-level genome assembly of the parasitoid wasp Eretmocerus hayati.</title>
        <authorList>
            <person name="Zhong Y."/>
            <person name="Liu S."/>
            <person name="Liu Y."/>
        </authorList>
    </citation>
    <scope>NUCLEOTIDE SEQUENCE</scope>
    <source>
        <strain evidence="1">ZJU_SS_LIU_2023</strain>
    </source>
</reference>
<evidence type="ECO:0000313" key="1">
    <source>
        <dbReference type="EMBL" id="KAJ8679653.1"/>
    </source>
</evidence>
<dbReference type="EMBL" id="CM056742">
    <property type="protein sequence ID" value="KAJ8679653.1"/>
    <property type="molecule type" value="Genomic_DNA"/>
</dbReference>